<comment type="subcellular location">
    <subcellularLocation>
        <location evidence="1">Cytoplasm</location>
    </subcellularLocation>
</comment>
<keyword evidence="3" id="KW-0963">Cytoplasm</keyword>
<evidence type="ECO:0000256" key="4">
    <source>
        <dbReference type="ARBA" id="ARBA00022908"/>
    </source>
</evidence>
<evidence type="ECO:0000256" key="7">
    <source>
        <dbReference type="ARBA" id="ARBA00037721"/>
    </source>
</evidence>
<evidence type="ECO:0000256" key="6">
    <source>
        <dbReference type="ARBA" id="ARBA00023172"/>
    </source>
</evidence>
<evidence type="ECO:0000313" key="11">
    <source>
        <dbReference type="Proteomes" id="UP000242999"/>
    </source>
</evidence>
<keyword evidence="11" id="KW-1185">Reference proteome</keyword>
<dbReference type="GO" id="GO:0006310">
    <property type="term" value="P:DNA recombination"/>
    <property type="evidence" value="ECO:0007669"/>
    <property type="project" value="UniProtKB-KW"/>
</dbReference>
<proteinExistence type="inferred from homology"/>
<dbReference type="GO" id="GO:0005737">
    <property type="term" value="C:cytoplasm"/>
    <property type="evidence" value="ECO:0007669"/>
    <property type="project" value="UniProtKB-SubCell"/>
</dbReference>
<dbReference type="InterPro" id="IPR011010">
    <property type="entry name" value="DNA_brk_join_enz"/>
</dbReference>
<protein>
    <submittedName>
        <fullName evidence="10">Integron integrase</fullName>
    </submittedName>
</protein>
<reference evidence="11" key="1">
    <citation type="submission" date="2016-10" db="EMBL/GenBank/DDBJ databases">
        <authorList>
            <person name="Varghese N."/>
            <person name="Submissions S."/>
        </authorList>
    </citation>
    <scope>NUCLEOTIDE SEQUENCE [LARGE SCALE GENOMIC DNA]</scope>
    <source>
        <strain evidence="11">DSM 7165</strain>
    </source>
</reference>
<name>A0A1H6SRZ4_9GAMM</name>
<dbReference type="PANTHER" id="PTHR30349">
    <property type="entry name" value="PHAGE INTEGRASE-RELATED"/>
    <property type="match status" value="1"/>
</dbReference>
<keyword evidence="6" id="KW-0233">DNA recombination</keyword>
<dbReference type="FunFam" id="1.10.443.10:FF:000007">
    <property type="entry name" value="Tyrosine recombinase XerC"/>
    <property type="match status" value="1"/>
</dbReference>
<feature type="domain" description="Tyr recombinase" evidence="9">
    <location>
        <begin position="108"/>
        <end position="321"/>
    </location>
</feature>
<dbReference type="Gene3D" id="1.10.443.10">
    <property type="entry name" value="Intergrase catalytic core"/>
    <property type="match status" value="1"/>
</dbReference>
<comment type="similarity">
    <text evidence="2">Belongs to the 'phage' integrase family.</text>
</comment>
<accession>A0A1H6SRZ4</accession>
<keyword evidence="4" id="KW-0229">DNA integration</keyword>
<evidence type="ECO:0000256" key="5">
    <source>
        <dbReference type="ARBA" id="ARBA00023125"/>
    </source>
</evidence>
<dbReference type="SUPFAM" id="SSF56349">
    <property type="entry name" value="DNA breaking-rejoining enzymes"/>
    <property type="match status" value="1"/>
</dbReference>
<evidence type="ECO:0000259" key="9">
    <source>
        <dbReference type="PROSITE" id="PS51898"/>
    </source>
</evidence>
<evidence type="ECO:0000313" key="10">
    <source>
        <dbReference type="EMBL" id="SEI67567.1"/>
    </source>
</evidence>
<sequence>MKNTPKKASLLHEMRSILRREGYAYSTENSYCDWVRRFVTFHGFESREAMLVDSAQKVESFLTNLAVEQNVAPSTQNQALNALVYCFNRVLNAPFTEVKACRSRKEPRIPVVLTKKEVGEVLSLMDGTTGLIVKLLYASGLRITEVVRLRVQDIDFGFKQITVRDGKGKKDRVTPLANNLVPLLEAQLAKVKTLHEQDLKQGFGSVYLPYALAKKYPNADKELAWQYVFPSRSLAEDPRSGMTRRHHVDQSLVNKAIKRAVKQCGILKKVSAHTFRHSFATHLLQTGTDIRTIQALLGHANLQTTMIYTHVLKQGGQGVASPFDTL</sequence>
<keyword evidence="5" id="KW-0238">DNA-binding</keyword>
<dbReference type="PANTHER" id="PTHR30349:SF64">
    <property type="entry name" value="PROPHAGE INTEGRASE INTD-RELATED"/>
    <property type="match status" value="1"/>
</dbReference>
<organism evidence="10 11">
    <name type="scientific">Allopseudospirillum japonicum</name>
    <dbReference type="NCBI Taxonomy" id="64971"/>
    <lineage>
        <taxon>Bacteria</taxon>
        <taxon>Pseudomonadati</taxon>
        <taxon>Pseudomonadota</taxon>
        <taxon>Gammaproteobacteria</taxon>
        <taxon>Oceanospirillales</taxon>
        <taxon>Oceanospirillaceae</taxon>
        <taxon>Allopseudospirillum</taxon>
    </lineage>
</organism>
<dbReference type="Pfam" id="PF13495">
    <property type="entry name" value="Phage_int_SAM_4"/>
    <property type="match status" value="1"/>
</dbReference>
<dbReference type="InterPro" id="IPR010998">
    <property type="entry name" value="Integrase_recombinase_N"/>
</dbReference>
<comment type="function">
    <text evidence="7">Site-specific tyrosine recombinase, which acts by catalyzing the cutting and rejoining of the recombining DNA molecules. The XerC-XerD complex is essential to convert dimers of the bacterial chromosome into monomers to permit their segregation at cell division. It also contributes to the segregational stability of plasmids.</text>
</comment>
<dbReference type="AlphaFoldDB" id="A0A1H6SRZ4"/>
<dbReference type="Proteomes" id="UP000242999">
    <property type="component" value="Unassembled WGS sequence"/>
</dbReference>
<dbReference type="EMBL" id="FNYH01000007">
    <property type="protein sequence ID" value="SEI67567.1"/>
    <property type="molecule type" value="Genomic_DNA"/>
</dbReference>
<comment type="subunit">
    <text evidence="8">Forms a cyclic heterotetrameric complex composed of two molecules of XerC and two molecules of XerD.</text>
</comment>
<dbReference type="RefSeq" id="WP_093309723.1">
    <property type="nucleotide sequence ID" value="NZ_FNYH01000007.1"/>
</dbReference>
<dbReference type="GO" id="GO:0003677">
    <property type="term" value="F:DNA binding"/>
    <property type="evidence" value="ECO:0007669"/>
    <property type="project" value="UniProtKB-KW"/>
</dbReference>
<dbReference type="InterPro" id="IPR011946">
    <property type="entry name" value="Integrase_integron-type"/>
</dbReference>
<evidence type="ECO:0000256" key="3">
    <source>
        <dbReference type="ARBA" id="ARBA00022490"/>
    </source>
</evidence>
<evidence type="ECO:0000256" key="2">
    <source>
        <dbReference type="ARBA" id="ARBA00008857"/>
    </source>
</evidence>
<dbReference type="NCBIfam" id="TIGR02249">
    <property type="entry name" value="integrase_gron"/>
    <property type="match status" value="1"/>
</dbReference>
<dbReference type="CDD" id="cd01193">
    <property type="entry name" value="INT_IntI_C"/>
    <property type="match status" value="1"/>
</dbReference>
<dbReference type="InterPro" id="IPR013762">
    <property type="entry name" value="Integrase-like_cat_sf"/>
</dbReference>
<dbReference type="STRING" id="64971.SAMN05421831_10757"/>
<evidence type="ECO:0000256" key="1">
    <source>
        <dbReference type="ARBA" id="ARBA00004496"/>
    </source>
</evidence>
<dbReference type="InterPro" id="IPR050090">
    <property type="entry name" value="Tyrosine_recombinase_XerCD"/>
</dbReference>
<dbReference type="GO" id="GO:0015074">
    <property type="term" value="P:DNA integration"/>
    <property type="evidence" value="ECO:0007669"/>
    <property type="project" value="UniProtKB-KW"/>
</dbReference>
<evidence type="ECO:0000256" key="8">
    <source>
        <dbReference type="ARBA" id="ARBA00038613"/>
    </source>
</evidence>
<gene>
    <name evidence="10" type="ORF">SAMN05421831_10757</name>
</gene>
<dbReference type="OrthoDB" id="9801717at2"/>
<dbReference type="Pfam" id="PF00589">
    <property type="entry name" value="Phage_integrase"/>
    <property type="match status" value="1"/>
</dbReference>
<dbReference type="InterPro" id="IPR004107">
    <property type="entry name" value="Integrase_SAM-like_N"/>
</dbReference>
<dbReference type="PROSITE" id="PS51898">
    <property type="entry name" value="TYR_RECOMBINASE"/>
    <property type="match status" value="1"/>
</dbReference>
<dbReference type="Gene3D" id="1.10.150.130">
    <property type="match status" value="1"/>
</dbReference>
<dbReference type="InterPro" id="IPR002104">
    <property type="entry name" value="Integrase_catalytic"/>
</dbReference>